<reference evidence="1" key="1">
    <citation type="submission" date="2014-05" db="EMBL/GenBank/DDBJ databases">
        <authorList>
            <person name="Chronopoulou M."/>
        </authorList>
    </citation>
    <scope>NUCLEOTIDE SEQUENCE</scope>
    <source>
        <tissue evidence="1">Whole organism</tissue>
    </source>
</reference>
<dbReference type="AlphaFoldDB" id="A0A0K2U4B6"/>
<sequence>MLHLVGRVCQGPVFFQHIIIPGERALQPWQDMVHEDLVIGVHIDFLVGLEEVGRHLAGVGSHDLSWIFGPQDSLDMSY</sequence>
<evidence type="ECO:0000313" key="1">
    <source>
        <dbReference type="EMBL" id="CDW32855.1"/>
    </source>
</evidence>
<proteinExistence type="predicted"/>
<dbReference type="EMBL" id="HACA01015494">
    <property type="protein sequence ID" value="CDW32855.1"/>
    <property type="molecule type" value="Transcribed_RNA"/>
</dbReference>
<name>A0A0K2U4B6_LEPSM</name>
<organism evidence="1">
    <name type="scientific">Lepeophtheirus salmonis</name>
    <name type="common">Salmon louse</name>
    <name type="synonym">Caligus salmonis</name>
    <dbReference type="NCBI Taxonomy" id="72036"/>
    <lineage>
        <taxon>Eukaryota</taxon>
        <taxon>Metazoa</taxon>
        <taxon>Ecdysozoa</taxon>
        <taxon>Arthropoda</taxon>
        <taxon>Crustacea</taxon>
        <taxon>Multicrustacea</taxon>
        <taxon>Hexanauplia</taxon>
        <taxon>Copepoda</taxon>
        <taxon>Siphonostomatoida</taxon>
        <taxon>Caligidae</taxon>
        <taxon>Lepeophtheirus</taxon>
    </lineage>
</organism>
<protein>
    <submittedName>
        <fullName evidence="1">Uncharacterized protein</fullName>
    </submittedName>
</protein>
<accession>A0A0K2U4B6</accession>